<feature type="transmembrane region" description="Helical" evidence="10">
    <location>
        <begin position="233"/>
        <end position="251"/>
    </location>
</feature>
<reference evidence="12 13" key="1">
    <citation type="journal article" date="2007" name="Nature">
        <title>Evolution of genes and genomes on the Drosophila phylogeny.</title>
        <authorList>
            <consortium name="Drosophila 12 Genomes Consortium"/>
            <person name="Clark A.G."/>
            <person name="Eisen M.B."/>
            <person name="Smith D.R."/>
            <person name="Bergman C.M."/>
            <person name="Oliver B."/>
            <person name="Markow T.A."/>
            <person name="Kaufman T.C."/>
            <person name="Kellis M."/>
            <person name="Gelbart W."/>
            <person name="Iyer V.N."/>
            <person name="Pollard D.A."/>
            <person name="Sackton T.B."/>
            <person name="Larracuente A.M."/>
            <person name="Singh N.D."/>
            <person name="Abad J.P."/>
            <person name="Abt D.N."/>
            <person name="Adryan B."/>
            <person name="Aguade M."/>
            <person name="Akashi H."/>
            <person name="Anderson W.W."/>
            <person name="Aquadro C.F."/>
            <person name="Ardell D.H."/>
            <person name="Arguello R."/>
            <person name="Artieri C.G."/>
            <person name="Barbash D.A."/>
            <person name="Barker D."/>
            <person name="Barsanti P."/>
            <person name="Batterham P."/>
            <person name="Batzoglou S."/>
            <person name="Begun D."/>
            <person name="Bhutkar A."/>
            <person name="Blanco E."/>
            <person name="Bosak S.A."/>
            <person name="Bradley R.K."/>
            <person name="Brand A.D."/>
            <person name="Brent M.R."/>
            <person name="Brooks A.N."/>
            <person name="Brown R.H."/>
            <person name="Butlin R.K."/>
            <person name="Caggese C."/>
            <person name="Calvi B.R."/>
            <person name="Bernardo de Carvalho A."/>
            <person name="Caspi A."/>
            <person name="Castrezana S."/>
            <person name="Celniker S.E."/>
            <person name="Chang J.L."/>
            <person name="Chapple C."/>
            <person name="Chatterji S."/>
            <person name="Chinwalla A."/>
            <person name="Civetta A."/>
            <person name="Clifton S.W."/>
            <person name="Comeron J.M."/>
            <person name="Costello J.C."/>
            <person name="Coyne J.A."/>
            <person name="Daub J."/>
            <person name="David R.G."/>
            <person name="Delcher A.L."/>
            <person name="Delehaunty K."/>
            <person name="Do C.B."/>
            <person name="Ebling H."/>
            <person name="Edwards K."/>
            <person name="Eickbush T."/>
            <person name="Evans J.D."/>
            <person name="Filipski A."/>
            <person name="Findeiss S."/>
            <person name="Freyhult E."/>
            <person name="Fulton L."/>
            <person name="Fulton R."/>
            <person name="Garcia A.C."/>
            <person name="Gardiner A."/>
            <person name="Garfield D.A."/>
            <person name="Garvin B.E."/>
            <person name="Gibson G."/>
            <person name="Gilbert D."/>
            <person name="Gnerre S."/>
            <person name="Godfrey J."/>
            <person name="Good R."/>
            <person name="Gotea V."/>
            <person name="Gravely B."/>
            <person name="Greenberg A.J."/>
            <person name="Griffiths-Jones S."/>
            <person name="Gross S."/>
            <person name="Guigo R."/>
            <person name="Gustafson E.A."/>
            <person name="Haerty W."/>
            <person name="Hahn M.W."/>
            <person name="Halligan D.L."/>
            <person name="Halpern A.L."/>
            <person name="Halter G.M."/>
            <person name="Han M.V."/>
            <person name="Heger A."/>
            <person name="Hillier L."/>
            <person name="Hinrichs A.S."/>
            <person name="Holmes I."/>
            <person name="Hoskins R.A."/>
            <person name="Hubisz M.J."/>
            <person name="Hultmark D."/>
            <person name="Huntley M.A."/>
            <person name="Jaffe D.B."/>
            <person name="Jagadeeshan S."/>
            <person name="Jeck W.R."/>
            <person name="Johnson J."/>
            <person name="Jones C.D."/>
            <person name="Jordan W.C."/>
            <person name="Karpen G.H."/>
            <person name="Kataoka E."/>
            <person name="Keightley P.D."/>
            <person name="Kheradpour P."/>
            <person name="Kirkness E.F."/>
            <person name="Koerich L.B."/>
            <person name="Kristiansen K."/>
            <person name="Kudrna D."/>
            <person name="Kulathinal R.J."/>
            <person name="Kumar S."/>
            <person name="Kwok R."/>
            <person name="Lander E."/>
            <person name="Langley C.H."/>
            <person name="Lapoint R."/>
            <person name="Lazzaro B.P."/>
            <person name="Lee S.J."/>
            <person name="Levesque L."/>
            <person name="Li R."/>
            <person name="Lin C.F."/>
            <person name="Lin M.F."/>
            <person name="Lindblad-Toh K."/>
            <person name="Llopart A."/>
            <person name="Long M."/>
            <person name="Low L."/>
            <person name="Lozovsky E."/>
            <person name="Lu J."/>
            <person name="Luo M."/>
            <person name="Machado C.A."/>
            <person name="Makalowski W."/>
            <person name="Marzo M."/>
            <person name="Matsuda M."/>
            <person name="Matzkin L."/>
            <person name="McAllister B."/>
            <person name="McBride C.S."/>
            <person name="McKernan B."/>
            <person name="McKernan K."/>
            <person name="Mendez-Lago M."/>
            <person name="Minx P."/>
            <person name="Mollenhauer M.U."/>
            <person name="Montooth K."/>
            <person name="Mount S.M."/>
            <person name="Mu X."/>
            <person name="Myers E."/>
            <person name="Negre B."/>
            <person name="Newfeld S."/>
            <person name="Nielsen R."/>
            <person name="Noor M.A."/>
            <person name="O'Grady P."/>
            <person name="Pachter L."/>
            <person name="Papaceit M."/>
            <person name="Parisi M.J."/>
            <person name="Parisi M."/>
            <person name="Parts L."/>
            <person name="Pedersen J.S."/>
            <person name="Pesole G."/>
            <person name="Phillippy A.M."/>
            <person name="Ponting C.P."/>
            <person name="Pop M."/>
            <person name="Porcelli D."/>
            <person name="Powell J.R."/>
            <person name="Prohaska S."/>
            <person name="Pruitt K."/>
            <person name="Puig M."/>
            <person name="Quesneville H."/>
            <person name="Ram K.R."/>
            <person name="Rand D."/>
            <person name="Rasmussen M.D."/>
            <person name="Reed L.K."/>
            <person name="Reenan R."/>
            <person name="Reily A."/>
            <person name="Remington K.A."/>
            <person name="Rieger T.T."/>
            <person name="Ritchie M.G."/>
            <person name="Robin C."/>
            <person name="Rogers Y.H."/>
            <person name="Rohde C."/>
            <person name="Rozas J."/>
            <person name="Rubenfield M.J."/>
            <person name="Ruiz A."/>
            <person name="Russo S."/>
            <person name="Salzberg S.L."/>
            <person name="Sanchez-Gracia A."/>
            <person name="Saranga D.J."/>
            <person name="Sato H."/>
            <person name="Schaeffer S.W."/>
            <person name="Schatz M.C."/>
            <person name="Schlenke T."/>
            <person name="Schwartz R."/>
            <person name="Segarra C."/>
            <person name="Singh R.S."/>
            <person name="Sirot L."/>
            <person name="Sirota M."/>
            <person name="Sisneros N.B."/>
            <person name="Smith C.D."/>
            <person name="Smith T.F."/>
            <person name="Spieth J."/>
            <person name="Stage D.E."/>
            <person name="Stark A."/>
            <person name="Stephan W."/>
            <person name="Strausberg R.L."/>
            <person name="Strempel S."/>
            <person name="Sturgill D."/>
            <person name="Sutton G."/>
            <person name="Sutton G.G."/>
            <person name="Tao W."/>
            <person name="Teichmann S."/>
            <person name="Tobari Y.N."/>
            <person name="Tomimura Y."/>
            <person name="Tsolas J.M."/>
            <person name="Valente V.L."/>
            <person name="Venter E."/>
            <person name="Venter J.C."/>
            <person name="Vicario S."/>
            <person name="Vieira F.G."/>
            <person name="Vilella A.J."/>
            <person name="Villasante A."/>
            <person name="Walenz B."/>
            <person name="Wang J."/>
            <person name="Wasserman M."/>
            <person name="Watts T."/>
            <person name="Wilson D."/>
            <person name="Wilson R.K."/>
            <person name="Wing R.A."/>
            <person name="Wolfner M.F."/>
            <person name="Wong A."/>
            <person name="Wong G.K."/>
            <person name="Wu C.I."/>
            <person name="Wu G."/>
            <person name="Yamamoto D."/>
            <person name="Yang H.P."/>
            <person name="Yang S.P."/>
            <person name="Yorke J.A."/>
            <person name="Yoshida K."/>
            <person name="Zdobnov E."/>
            <person name="Zhang P."/>
            <person name="Zhang Y."/>
            <person name="Zimin A.V."/>
            <person name="Baldwin J."/>
            <person name="Abdouelleil A."/>
            <person name="Abdulkadir J."/>
            <person name="Abebe A."/>
            <person name="Abera B."/>
            <person name="Abreu J."/>
            <person name="Acer S.C."/>
            <person name="Aftuck L."/>
            <person name="Alexander A."/>
            <person name="An P."/>
            <person name="Anderson E."/>
            <person name="Anderson S."/>
            <person name="Arachi H."/>
            <person name="Azer M."/>
            <person name="Bachantsang P."/>
            <person name="Barry A."/>
            <person name="Bayul T."/>
            <person name="Berlin A."/>
            <person name="Bessette D."/>
            <person name="Bloom T."/>
            <person name="Blye J."/>
            <person name="Boguslavskiy L."/>
            <person name="Bonnet C."/>
            <person name="Boukhgalter B."/>
            <person name="Bourzgui I."/>
            <person name="Brown A."/>
            <person name="Cahill P."/>
            <person name="Channer S."/>
            <person name="Cheshatsang Y."/>
            <person name="Chuda L."/>
            <person name="Citroen M."/>
            <person name="Collymore A."/>
            <person name="Cooke P."/>
            <person name="Costello M."/>
            <person name="D'Aco K."/>
            <person name="Daza R."/>
            <person name="De Haan G."/>
            <person name="DeGray S."/>
            <person name="DeMaso C."/>
            <person name="Dhargay N."/>
            <person name="Dooley K."/>
            <person name="Dooley E."/>
            <person name="Doricent M."/>
            <person name="Dorje P."/>
            <person name="Dorjee K."/>
            <person name="Dupes A."/>
            <person name="Elong R."/>
            <person name="Falk J."/>
            <person name="Farina A."/>
            <person name="Faro S."/>
            <person name="Ferguson D."/>
            <person name="Fisher S."/>
            <person name="Foley C.D."/>
            <person name="Franke A."/>
            <person name="Friedrich D."/>
            <person name="Gadbois L."/>
            <person name="Gearin G."/>
            <person name="Gearin C.R."/>
            <person name="Giannoukos G."/>
            <person name="Goode T."/>
            <person name="Graham J."/>
            <person name="Grandbois E."/>
            <person name="Grewal S."/>
            <person name="Gyaltsen K."/>
            <person name="Hafez N."/>
            <person name="Hagos B."/>
            <person name="Hall J."/>
            <person name="Henson C."/>
            <person name="Hollinger A."/>
            <person name="Honan T."/>
            <person name="Huard M.D."/>
            <person name="Hughes L."/>
            <person name="Hurhula B."/>
            <person name="Husby M.E."/>
            <person name="Kamat A."/>
            <person name="Kanga B."/>
            <person name="Kashin S."/>
            <person name="Khazanovich D."/>
            <person name="Kisner P."/>
            <person name="Lance K."/>
            <person name="Lara M."/>
            <person name="Lee W."/>
            <person name="Lennon N."/>
            <person name="Letendre F."/>
            <person name="LeVine R."/>
            <person name="Lipovsky A."/>
            <person name="Liu X."/>
            <person name="Liu J."/>
            <person name="Liu S."/>
            <person name="Lokyitsang T."/>
            <person name="Lokyitsang Y."/>
            <person name="Lubonja R."/>
            <person name="Lui A."/>
            <person name="MacDonald P."/>
            <person name="Magnisalis V."/>
            <person name="Maru K."/>
            <person name="Matthews C."/>
            <person name="McCusker W."/>
            <person name="McDonough S."/>
            <person name="Mehta T."/>
            <person name="Meldrim J."/>
            <person name="Meneus L."/>
            <person name="Mihai O."/>
            <person name="Mihalev A."/>
            <person name="Mihova T."/>
            <person name="Mittelman R."/>
            <person name="Mlenga V."/>
            <person name="Montmayeur A."/>
            <person name="Mulrain L."/>
            <person name="Navidi A."/>
            <person name="Naylor J."/>
            <person name="Negash T."/>
            <person name="Nguyen T."/>
            <person name="Nguyen N."/>
            <person name="Nicol R."/>
            <person name="Norbu C."/>
            <person name="Norbu N."/>
            <person name="Novod N."/>
            <person name="O'Neill B."/>
            <person name="Osman S."/>
            <person name="Markiewicz E."/>
            <person name="Oyono O.L."/>
            <person name="Patti C."/>
            <person name="Phunkhang P."/>
            <person name="Pierre F."/>
            <person name="Priest M."/>
            <person name="Raghuraman S."/>
            <person name="Rege F."/>
            <person name="Reyes R."/>
            <person name="Rise C."/>
            <person name="Rogov P."/>
            <person name="Ross K."/>
            <person name="Ryan E."/>
            <person name="Settipalli S."/>
            <person name="Shea T."/>
            <person name="Sherpa N."/>
            <person name="Shi L."/>
            <person name="Shih D."/>
            <person name="Sparrow T."/>
            <person name="Spaulding J."/>
            <person name="Stalker J."/>
            <person name="Stange-Thomann N."/>
            <person name="Stavropoulos S."/>
            <person name="Stone C."/>
            <person name="Strader C."/>
            <person name="Tesfaye S."/>
            <person name="Thomson T."/>
            <person name="Thoulutsang Y."/>
            <person name="Thoulutsang D."/>
            <person name="Topham K."/>
            <person name="Topping I."/>
            <person name="Tsamla T."/>
            <person name="Vassiliev H."/>
            <person name="Vo A."/>
            <person name="Wangchuk T."/>
            <person name="Wangdi T."/>
            <person name="Weiand M."/>
            <person name="Wilkinson J."/>
            <person name="Wilson A."/>
            <person name="Yadav S."/>
            <person name="Young G."/>
            <person name="Yu Q."/>
            <person name="Zembek L."/>
            <person name="Zhong D."/>
            <person name="Zimmer A."/>
            <person name="Zwirko Z."/>
            <person name="Jaffe D.B."/>
            <person name="Alvarez P."/>
            <person name="Brockman W."/>
            <person name="Butler J."/>
            <person name="Chin C."/>
            <person name="Gnerre S."/>
            <person name="Grabherr M."/>
            <person name="Kleber M."/>
            <person name="Mauceli E."/>
            <person name="MacCallum I."/>
        </authorList>
    </citation>
    <scope>NUCLEOTIDE SEQUENCE [LARGE SCALE GENOMIC DNA]</scope>
    <source>
        <strain evidence="13">Tucson 14024-0371.13</strain>
    </source>
</reference>
<evidence type="ECO:0000313" key="13">
    <source>
        <dbReference type="Proteomes" id="UP000007801"/>
    </source>
</evidence>
<dbReference type="STRING" id="7217.B3MJG1"/>
<evidence type="ECO:0000256" key="2">
    <source>
        <dbReference type="ARBA" id="ARBA00004922"/>
    </source>
</evidence>
<feature type="transmembrane region" description="Helical" evidence="10">
    <location>
        <begin position="445"/>
        <end position="465"/>
    </location>
</feature>
<protein>
    <recommendedName>
        <fullName evidence="10">Alpha-1,3-glucosyltransferase</fullName>
        <ecNumber evidence="10">2.4.1.-</ecNumber>
    </recommendedName>
</protein>
<evidence type="ECO:0000256" key="11">
    <source>
        <dbReference type="SAM" id="SignalP"/>
    </source>
</evidence>
<evidence type="ECO:0000256" key="5">
    <source>
        <dbReference type="ARBA" id="ARBA00022679"/>
    </source>
</evidence>
<feature type="chain" id="PRO_5002792887" description="Alpha-1,3-glucosyltransferase" evidence="11">
    <location>
        <begin position="21"/>
        <end position="479"/>
    </location>
</feature>
<dbReference type="PhylomeDB" id="B3MJG1"/>
<dbReference type="PANTHER" id="PTHR12413:SF1">
    <property type="entry name" value="DOLICHYL PYROPHOSPHATE MAN9GLCNAC2 ALPHA-1,3-GLUCOSYLTRANSFERASE"/>
    <property type="match status" value="1"/>
</dbReference>
<dbReference type="OrthoDB" id="4983at2759"/>
<dbReference type="InParanoid" id="B3MJG1"/>
<dbReference type="EMBL" id="CH902620">
    <property type="protein sequence ID" value="EDV32329.1"/>
    <property type="molecule type" value="Genomic_DNA"/>
</dbReference>
<dbReference type="GO" id="GO:0005789">
    <property type="term" value="C:endoplasmic reticulum membrane"/>
    <property type="evidence" value="ECO:0007669"/>
    <property type="project" value="UniProtKB-SubCell"/>
</dbReference>
<evidence type="ECO:0000256" key="6">
    <source>
        <dbReference type="ARBA" id="ARBA00022692"/>
    </source>
</evidence>
<comment type="subcellular location">
    <subcellularLocation>
        <location evidence="1 10">Endoplasmic reticulum membrane</location>
        <topology evidence="1 10">Multi-pass membrane protein</topology>
    </subcellularLocation>
</comment>
<keyword evidence="4 10" id="KW-0328">Glycosyltransferase</keyword>
<gene>
    <name evidence="12" type="primary">Dana\GF15776</name>
    <name evidence="12" type="synonym">dana_GLEANR_16540</name>
    <name evidence="12" type="ORF">GF15776</name>
</gene>
<dbReference type="eggNOG" id="KOG2575">
    <property type="taxonomic scope" value="Eukaryota"/>
</dbReference>
<keyword evidence="7 10" id="KW-0256">Endoplasmic reticulum</keyword>
<keyword evidence="5 10" id="KW-0808">Transferase</keyword>
<evidence type="ECO:0000256" key="10">
    <source>
        <dbReference type="RuleBase" id="RU363110"/>
    </source>
</evidence>
<dbReference type="GO" id="GO:0042281">
    <property type="term" value="F:dolichyl pyrophosphate Man9GlcNAc2 alpha-1,3-glucosyltransferase activity"/>
    <property type="evidence" value="ECO:0007669"/>
    <property type="project" value="TreeGrafter"/>
</dbReference>
<sequence>MKSEILAAAFLGLAVRSIISLHSYSGHNSPPMYGDYEAQRHWQEVTINLDVGEWYTNSSNNDLMYWGLDYPPLTAFHSYLVGQVGKAIDPEFVALHKSRGIQSAEHKRFMRSTVVFADVLIYLPAILFVCLSLDKILQGQDTLFLLTLAMTYPGQFLIDNGHFQYNNISLGLAAVAVGGILRGKYYTASFLFTLALNYKQMELYHSLPFFAFLLGECIAQKNIGAFASKLSRIATIVLTTFAVLWSPWLGSSKAALGVLQRLFPVARGVFEDKVANVWCAINVVWKLRKHLMNEQMALICIGCTLIAALPTNIAVFRNRSKLGFLLALFNTSLAFFLFSFQVHEKTILLAALPALFLLKWWPNEMLLFLEVSVFSMLPLLTKDNLLLPALASTVAFHLVFKCFTPQTTSDQYGILKNIAKISNLVMVLIVGASLTIYPPPRFPDLWPLIISVTSCAHFVLFFLWGNYQQLTCKKMLQNK</sequence>
<feature type="transmembrane region" description="Helical" evidence="10">
    <location>
        <begin position="109"/>
        <end position="130"/>
    </location>
</feature>
<evidence type="ECO:0000256" key="8">
    <source>
        <dbReference type="ARBA" id="ARBA00022989"/>
    </source>
</evidence>
<dbReference type="KEGG" id="dan:6498581"/>
<feature type="signal peptide" evidence="11">
    <location>
        <begin position="1"/>
        <end position="20"/>
    </location>
</feature>
<keyword evidence="11" id="KW-0732">Signal</keyword>
<name>B3MJG1_DROAN</name>
<keyword evidence="6 10" id="KW-0812">Transmembrane</keyword>
<dbReference type="HOGENOM" id="CLU_008110_3_0_1"/>
<feature type="transmembrane region" description="Helical" evidence="10">
    <location>
        <begin position="296"/>
        <end position="316"/>
    </location>
</feature>
<evidence type="ECO:0000313" key="12">
    <source>
        <dbReference type="EMBL" id="EDV32329.1"/>
    </source>
</evidence>
<evidence type="ECO:0000256" key="9">
    <source>
        <dbReference type="ARBA" id="ARBA00023136"/>
    </source>
</evidence>
<dbReference type="InterPro" id="IPR004856">
    <property type="entry name" value="Glyco_trans_ALG6/ALG8"/>
</dbReference>
<feature type="transmembrane region" description="Helical" evidence="10">
    <location>
        <begin position="322"/>
        <end position="340"/>
    </location>
</feature>
<feature type="transmembrane region" description="Helical" evidence="10">
    <location>
        <begin position="383"/>
        <end position="400"/>
    </location>
</feature>
<evidence type="ECO:0000256" key="7">
    <source>
        <dbReference type="ARBA" id="ARBA00022824"/>
    </source>
</evidence>
<proteinExistence type="inferred from homology"/>
<dbReference type="GeneID" id="6498581"/>
<keyword evidence="9 10" id="KW-0472">Membrane</keyword>
<keyword evidence="13" id="KW-1185">Reference proteome</keyword>
<evidence type="ECO:0000256" key="3">
    <source>
        <dbReference type="ARBA" id="ARBA00008715"/>
    </source>
</evidence>
<keyword evidence="8 10" id="KW-1133">Transmembrane helix</keyword>
<comment type="pathway">
    <text evidence="2 10">Protein modification; protein glycosylation.</text>
</comment>
<dbReference type="PANTHER" id="PTHR12413">
    <property type="entry name" value="DOLICHYL GLYCOSYLTRANSFERASE"/>
    <property type="match status" value="1"/>
</dbReference>
<feature type="transmembrane region" description="Helical" evidence="10">
    <location>
        <begin position="421"/>
        <end position="439"/>
    </location>
</feature>
<comment type="caution">
    <text evidence="10">Lacks conserved residue(s) required for the propagation of feature annotation.</text>
</comment>
<accession>B3MJG1</accession>
<dbReference type="Proteomes" id="UP000007801">
    <property type="component" value="Unassembled WGS sequence"/>
</dbReference>
<dbReference type="OMA" id="FQVPPMH"/>
<evidence type="ECO:0000256" key="4">
    <source>
        <dbReference type="ARBA" id="ARBA00022676"/>
    </source>
</evidence>
<organism evidence="12 13">
    <name type="scientific">Drosophila ananassae</name>
    <name type="common">Fruit fly</name>
    <dbReference type="NCBI Taxonomy" id="7217"/>
    <lineage>
        <taxon>Eukaryota</taxon>
        <taxon>Metazoa</taxon>
        <taxon>Ecdysozoa</taxon>
        <taxon>Arthropoda</taxon>
        <taxon>Hexapoda</taxon>
        <taxon>Insecta</taxon>
        <taxon>Pterygota</taxon>
        <taxon>Neoptera</taxon>
        <taxon>Endopterygota</taxon>
        <taxon>Diptera</taxon>
        <taxon>Brachycera</taxon>
        <taxon>Muscomorpha</taxon>
        <taxon>Ephydroidea</taxon>
        <taxon>Drosophilidae</taxon>
        <taxon>Drosophila</taxon>
        <taxon>Sophophora</taxon>
    </lineage>
</organism>
<dbReference type="AlphaFoldDB" id="B3MJG1"/>
<evidence type="ECO:0000256" key="1">
    <source>
        <dbReference type="ARBA" id="ARBA00004477"/>
    </source>
</evidence>
<dbReference type="Pfam" id="PF03155">
    <property type="entry name" value="Alg6_Alg8"/>
    <property type="match status" value="1"/>
</dbReference>
<dbReference type="UniPathway" id="UPA00378"/>
<comment type="similarity">
    <text evidence="3 10">Belongs to the ALG6/ALG8 glucosyltransferase family.</text>
</comment>
<dbReference type="FunCoup" id="B3MJG1">
    <property type="interactions" value="2478"/>
</dbReference>
<dbReference type="CTD" id="34409"/>
<dbReference type="EC" id="2.4.1.-" evidence="10"/>